<gene>
    <name evidence="2" type="ORF">NQ315_004422</name>
</gene>
<dbReference type="GO" id="GO:0007005">
    <property type="term" value="P:mitochondrion organization"/>
    <property type="evidence" value="ECO:0007669"/>
    <property type="project" value="TreeGrafter"/>
</dbReference>
<dbReference type="PANTHER" id="PTHR43718:SF2">
    <property type="entry name" value="LON PROTEASE HOMOLOG, MITOCHONDRIAL"/>
    <property type="match status" value="1"/>
</dbReference>
<dbReference type="GO" id="GO:0004176">
    <property type="term" value="F:ATP-dependent peptidase activity"/>
    <property type="evidence" value="ECO:0007669"/>
    <property type="project" value="InterPro"/>
</dbReference>
<dbReference type="EMBL" id="JANEYG010000208">
    <property type="protein sequence ID" value="KAJ8911202.1"/>
    <property type="molecule type" value="Genomic_DNA"/>
</dbReference>
<proteinExistence type="predicted"/>
<sequence>MSPHDIKILADTDIPIYQFQHNRMQIVVRKVAFKVVKDDVNFVKVDSTNLQEFVGKPVFTHDRMYPVTPPGVVMGLAWTAMGFVCFRVPPSVWKITLGFSRYAGTAVGALAGGLTLGLGQTMMSTVDAGAVVGVYGLVSGPSYILEAGSCLSSWTDILRAMVPSGFGGGGGLVDTTALSSRTVAVA</sequence>
<evidence type="ECO:0000259" key="1">
    <source>
        <dbReference type="Pfam" id="PF05362"/>
    </source>
</evidence>
<dbReference type="GO" id="GO:0003697">
    <property type="term" value="F:single-stranded DNA binding"/>
    <property type="evidence" value="ECO:0007669"/>
    <property type="project" value="TreeGrafter"/>
</dbReference>
<feature type="domain" description="Lon proteolytic" evidence="1">
    <location>
        <begin position="44"/>
        <end position="83"/>
    </location>
</feature>
<dbReference type="InterPro" id="IPR008269">
    <property type="entry name" value="Lon_proteolytic"/>
</dbReference>
<dbReference type="GO" id="GO:0005524">
    <property type="term" value="F:ATP binding"/>
    <property type="evidence" value="ECO:0007669"/>
    <property type="project" value="InterPro"/>
</dbReference>
<dbReference type="PANTHER" id="PTHR43718">
    <property type="entry name" value="LON PROTEASE"/>
    <property type="match status" value="1"/>
</dbReference>
<keyword evidence="3" id="KW-1185">Reference proteome</keyword>
<dbReference type="InterPro" id="IPR027065">
    <property type="entry name" value="Lon_Prtase"/>
</dbReference>
<dbReference type="AlphaFoldDB" id="A0AAV8VB23"/>
<accession>A0AAV8VB23</accession>
<reference evidence="2 3" key="1">
    <citation type="journal article" date="2023" name="Insect Mol. Biol.">
        <title>Genome sequencing provides insights into the evolution of gene families encoding plant cell wall-degrading enzymes in longhorned beetles.</title>
        <authorList>
            <person name="Shin N.R."/>
            <person name="Okamura Y."/>
            <person name="Kirsch R."/>
            <person name="Pauchet Y."/>
        </authorList>
    </citation>
    <scope>NUCLEOTIDE SEQUENCE [LARGE SCALE GENOMIC DNA]</scope>
    <source>
        <strain evidence="2">EAD_L_NR</strain>
    </source>
</reference>
<dbReference type="Proteomes" id="UP001159042">
    <property type="component" value="Unassembled WGS sequence"/>
</dbReference>
<dbReference type="Pfam" id="PF05362">
    <property type="entry name" value="Lon_C"/>
    <property type="match status" value="1"/>
</dbReference>
<dbReference type="GO" id="GO:0005759">
    <property type="term" value="C:mitochondrial matrix"/>
    <property type="evidence" value="ECO:0007669"/>
    <property type="project" value="TreeGrafter"/>
</dbReference>
<evidence type="ECO:0000313" key="3">
    <source>
        <dbReference type="Proteomes" id="UP001159042"/>
    </source>
</evidence>
<evidence type="ECO:0000313" key="2">
    <source>
        <dbReference type="EMBL" id="KAJ8911202.1"/>
    </source>
</evidence>
<dbReference type="GO" id="GO:0006515">
    <property type="term" value="P:protein quality control for misfolded or incompletely synthesized proteins"/>
    <property type="evidence" value="ECO:0007669"/>
    <property type="project" value="TreeGrafter"/>
</dbReference>
<organism evidence="2 3">
    <name type="scientific">Exocentrus adspersus</name>
    <dbReference type="NCBI Taxonomy" id="1586481"/>
    <lineage>
        <taxon>Eukaryota</taxon>
        <taxon>Metazoa</taxon>
        <taxon>Ecdysozoa</taxon>
        <taxon>Arthropoda</taxon>
        <taxon>Hexapoda</taxon>
        <taxon>Insecta</taxon>
        <taxon>Pterygota</taxon>
        <taxon>Neoptera</taxon>
        <taxon>Endopterygota</taxon>
        <taxon>Coleoptera</taxon>
        <taxon>Polyphaga</taxon>
        <taxon>Cucujiformia</taxon>
        <taxon>Chrysomeloidea</taxon>
        <taxon>Cerambycidae</taxon>
        <taxon>Lamiinae</taxon>
        <taxon>Acanthocinini</taxon>
        <taxon>Exocentrus</taxon>
    </lineage>
</organism>
<dbReference type="GO" id="GO:0051131">
    <property type="term" value="P:chaperone-mediated protein complex assembly"/>
    <property type="evidence" value="ECO:0007669"/>
    <property type="project" value="TreeGrafter"/>
</dbReference>
<protein>
    <recommendedName>
        <fullName evidence="1">Lon proteolytic domain-containing protein</fullName>
    </recommendedName>
</protein>
<dbReference type="GO" id="GO:0004252">
    <property type="term" value="F:serine-type endopeptidase activity"/>
    <property type="evidence" value="ECO:0007669"/>
    <property type="project" value="InterPro"/>
</dbReference>
<comment type="caution">
    <text evidence="2">The sequence shown here is derived from an EMBL/GenBank/DDBJ whole genome shotgun (WGS) entry which is preliminary data.</text>
</comment>
<name>A0AAV8VB23_9CUCU</name>